<dbReference type="Proteomes" id="UP000663873">
    <property type="component" value="Unassembled WGS sequence"/>
</dbReference>
<proteinExistence type="inferred from homology"/>
<dbReference type="AlphaFoldDB" id="A0A817RIX1"/>
<evidence type="ECO:0000256" key="2">
    <source>
        <dbReference type="ARBA" id="ARBA00005606"/>
    </source>
</evidence>
<evidence type="ECO:0000256" key="1">
    <source>
        <dbReference type="ARBA" id="ARBA00005177"/>
    </source>
</evidence>
<evidence type="ECO:0000256" key="4">
    <source>
        <dbReference type="ARBA" id="ARBA00015601"/>
    </source>
</evidence>
<protein>
    <recommendedName>
        <fullName evidence="4">Methanethiol oxidase</fullName>
        <ecNumber evidence="3">1.8.3.4</ecNumber>
    </recommendedName>
</protein>
<dbReference type="EMBL" id="CAJNYD010000067">
    <property type="protein sequence ID" value="CAF3206452.1"/>
    <property type="molecule type" value="Genomic_DNA"/>
</dbReference>
<evidence type="ECO:0000313" key="13">
    <source>
        <dbReference type="Proteomes" id="UP000663873"/>
    </source>
</evidence>
<comment type="caution">
    <text evidence="9">The sequence shown here is derived from an EMBL/GenBank/DDBJ whole genome shotgun (WGS) entry which is preliminary data.</text>
</comment>
<reference evidence="9" key="1">
    <citation type="submission" date="2021-02" db="EMBL/GenBank/DDBJ databases">
        <authorList>
            <person name="Nowell W R."/>
        </authorList>
    </citation>
    <scope>NUCLEOTIDE SEQUENCE</scope>
</reference>
<feature type="region of interest" description="Disordered" evidence="7">
    <location>
        <begin position="435"/>
        <end position="454"/>
    </location>
</feature>
<gene>
    <name evidence="11" type="ORF">HFQ381_LOCUS10481</name>
    <name evidence="8" type="ORF">LUA448_LOCUS2537</name>
    <name evidence="9" type="ORF">TIS948_LOCUS15146</name>
    <name evidence="10" type="ORF">UJA718_LOCUS1085</name>
</gene>
<dbReference type="SUPFAM" id="SSF75011">
    <property type="entry name" value="3-carboxy-cis,cis-mucoante lactonizing enzyme"/>
    <property type="match status" value="1"/>
</dbReference>
<comment type="pathway">
    <text evidence="1">Organosulfur degradation.</text>
</comment>
<dbReference type="EMBL" id="CAJNXB010002435">
    <property type="protein sequence ID" value="CAF3249848.1"/>
    <property type="molecule type" value="Genomic_DNA"/>
</dbReference>
<dbReference type="PANTHER" id="PTHR23300">
    <property type="entry name" value="METHANETHIOL OXIDASE"/>
    <property type="match status" value="1"/>
</dbReference>
<evidence type="ECO:0000313" key="8">
    <source>
        <dbReference type="EMBL" id="CAF3206452.1"/>
    </source>
</evidence>
<dbReference type="Proteomes" id="UP000663833">
    <property type="component" value="Unassembled WGS sequence"/>
</dbReference>
<evidence type="ECO:0000313" key="9">
    <source>
        <dbReference type="EMBL" id="CAF3249848.1"/>
    </source>
</evidence>
<evidence type="ECO:0000256" key="6">
    <source>
        <dbReference type="ARBA" id="ARBA00047539"/>
    </source>
</evidence>
<evidence type="ECO:0000256" key="3">
    <source>
        <dbReference type="ARBA" id="ARBA00012510"/>
    </source>
</evidence>
<dbReference type="InterPro" id="IPR008826">
    <property type="entry name" value="Se-bd"/>
</dbReference>
<dbReference type="Proteomes" id="UP000663825">
    <property type="component" value="Unassembled WGS sequence"/>
</dbReference>
<evidence type="ECO:0000256" key="7">
    <source>
        <dbReference type="SAM" id="MobiDB-lite"/>
    </source>
</evidence>
<comment type="similarity">
    <text evidence="2">Belongs to the selenium-binding protein family.</text>
</comment>
<dbReference type="InterPro" id="IPR015943">
    <property type="entry name" value="WD40/YVTN_repeat-like_dom_sf"/>
</dbReference>
<evidence type="ECO:0000256" key="5">
    <source>
        <dbReference type="ARBA" id="ARBA00023266"/>
    </source>
</evidence>
<dbReference type="GO" id="GO:0008430">
    <property type="term" value="F:selenium binding"/>
    <property type="evidence" value="ECO:0007669"/>
    <property type="project" value="InterPro"/>
</dbReference>
<dbReference type="Gene3D" id="2.130.10.10">
    <property type="entry name" value="YVTN repeat-like/Quinoprotein amine dehydrogenase"/>
    <property type="match status" value="1"/>
</dbReference>
<evidence type="ECO:0000313" key="11">
    <source>
        <dbReference type="EMBL" id="CAF4251504.1"/>
    </source>
</evidence>
<comment type="catalytic activity">
    <reaction evidence="6">
        <text>methanethiol + O2 + H2O = hydrogen sulfide + formaldehyde + H2O2 + H(+)</text>
        <dbReference type="Rhea" id="RHEA:11812"/>
        <dbReference type="ChEBI" id="CHEBI:15377"/>
        <dbReference type="ChEBI" id="CHEBI:15378"/>
        <dbReference type="ChEBI" id="CHEBI:15379"/>
        <dbReference type="ChEBI" id="CHEBI:16007"/>
        <dbReference type="ChEBI" id="CHEBI:16240"/>
        <dbReference type="ChEBI" id="CHEBI:16842"/>
        <dbReference type="ChEBI" id="CHEBI:29919"/>
        <dbReference type="EC" id="1.8.3.4"/>
    </reaction>
</comment>
<keyword evidence="5" id="KW-0711">Selenium</keyword>
<keyword evidence="13" id="KW-1185">Reference proteome</keyword>
<dbReference type="EC" id="1.8.3.4" evidence="3"/>
<evidence type="ECO:0000313" key="10">
    <source>
        <dbReference type="EMBL" id="CAF4113641.1"/>
    </source>
</evidence>
<dbReference type="PANTHER" id="PTHR23300:SF0">
    <property type="entry name" value="METHANETHIOL OXIDASE"/>
    <property type="match status" value="1"/>
</dbReference>
<dbReference type="OrthoDB" id="10252446at2759"/>
<organism evidence="9 12">
    <name type="scientific">Rotaria socialis</name>
    <dbReference type="NCBI Taxonomy" id="392032"/>
    <lineage>
        <taxon>Eukaryota</taxon>
        <taxon>Metazoa</taxon>
        <taxon>Spiralia</taxon>
        <taxon>Gnathifera</taxon>
        <taxon>Rotifera</taxon>
        <taxon>Eurotatoria</taxon>
        <taxon>Bdelloidea</taxon>
        <taxon>Philodinida</taxon>
        <taxon>Philodinidae</taxon>
        <taxon>Rotaria</taxon>
    </lineage>
</organism>
<dbReference type="Pfam" id="PF05694">
    <property type="entry name" value="SBP56"/>
    <property type="match status" value="1"/>
</dbReference>
<dbReference type="Proteomes" id="UP000663851">
    <property type="component" value="Unassembled WGS sequence"/>
</dbReference>
<evidence type="ECO:0000313" key="12">
    <source>
        <dbReference type="Proteomes" id="UP000663825"/>
    </source>
</evidence>
<name>A0A817RIX1_9BILA</name>
<dbReference type="GO" id="GO:0018549">
    <property type="term" value="F:methanethiol oxidase activity"/>
    <property type="evidence" value="ECO:0007669"/>
    <property type="project" value="UniProtKB-EC"/>
</dbReference>
<dbReference type="EMBL" id="CAJOBO010000579">
    <property type="protein sequence ID" value="CAF4251504.1"/>
    <property type="molecule type" value="Genomic_DNA"/>
</dbReference>
<accession>A0A817RIX1</accession>
<dbReference type="EMBL" id="CAJOBP010000062">
    <property type="protein sequence ID" value="CAF4113641.1"/>
    <property type="molecule type" value="Genomic_DNA"/>
</dbReference>
<sequence>MSSPSCCKKGPGYASPLEAMQNGPREKLLYVAMIPCQEDQPNYIATIDVDPNSSNYQQVISRLYVPNINDEFHHFGWNACSSCHDDCNKQRRFIVLGGFKSSRIYIIDTADETQPTLYKTIESDELKKLDLSAPHTVHCLGSGEIMISCLGNAKGELPGGFLLLNQNFEVTGRWEDEANPSAVQFYYDFWYKPRHNIMVSSEWAAPNVFSKGFNPNDVALNKYGHSLHFWDWSKRKYLKSIDLGSDGAIPLELRFCHNPATPYGYVVCALGSSVFRYFPDASNEWQVEKTIQVEALTGKDGQPVPAIISDMLISLNDKFIYFCNWLHGDIRQYDISDPSKPKLTGQIWLGGLIKTENDFEDSRSFTGGPQMIQLSLDGKRLYVTNSLYSSWDDQFYPTIKTDGSYLVKIDCDSENGGMKLDQKFYISFKNEPNGPSRAHEMRYPGGDATSDIWD</sequence>